<evidence type="ECO:0000313" key="1">
    <source>
        <dbReference type="EMBL" id="KAF2468578.1"/>
    </source>
</evidence>
<sequence>MLCLPLRSRTVLLLSHLNVCSLTRNNRIGSCGSLSVVKQRELRFSIHGAAHNYTAHSKMADEERSSTTSSFSNSTSPRRQSTYIIPERPVLFNSQYESFLESSVDQLQSDFESGARGLADNALSSLSTLIDLAATTAADRGDLFKMVKGAAKQLSFARPSMSAAITNCLLHALQQIQGIWDKETKAGSKTPTDLARIAQEAIGAILKERKALSVQLGKQFAFWMKQYSLKPCAGDEKHYVHILTLSNSSSIITALLSTLSRNSNTTLTVTILESRPRFEGASMAAQILSSVSEPDKDRLSIRIAPDCAVATVAADANVVLLGADRIASNGDVSNKIGSLAAAICARSLNPSVQVVVVSDSDKIVAAGSEHSPVERHDAKEMTEAWEHLRVAPSLRKEVDVFGEWFEWVEGKWIDVYVTERGIWGRRGVEIAAARVKEIEEKMFGGS</sequence>
<comment type="caution">
    <text evidence="1">The sequence shown here is derived from an EMBL/GenBank/DDBJ whole genome shotgun (WGS) entry which is preliminary data.</text>
</comment>
<gene>
    <name evidence="1" type="ORF">BDR25DRAFT_344284</name>
</gene>
<proteinExistence type="predicted"/>
<accession>A0ACB6QPT1</accession>
<protein>
    <submittedName>
        <fullName evidence="1">Nagb/rpia/CoA transferase-like protein</fullName>
    </submittedName>
</protein>
<reference evidence="1" key="1">
    <citation type="journal article" date="2020" name="Stud. Mycol.">
        <title>101 Dothideomycetes genomes: a test case for predicting lifestyles and emergence of pathogens.</title>
        <authorList>
            <person name="Haridas S."/>
            <person name="Albert R."/>
            <person name="Binder M."/>
            <person name="Bloem J."/>
            <person name="Labutti K."/>
            <person name="Salamov A."/>
            <person name="Andreopoulos B."/>
            <person name="Baker S."/>
            <person name="Barry K."/>
            <person name="Bills G."/>
            <person name="Bluhm B."/>
            <person name="Cannon C."/>
            <person name="Castanera R."/>
            <person name="Culley D."/>
            <person name="Daum C."/>
            <person name="Ezra D."/>
            <person name="Gonzalez J."/>
            <person name="Henrissat B."/>
            <person name="Kuo A."/>
            <person name="Liang C."/>
            <person name="Lipzen A."/>
            <person name="Lutzoni F."/>
            <person name="Magnuson J."/>
            <person name="Mondo S."/>
            <person name="Nolan M."/>
            <person name="Ohm R."/>
            <person name="Pangilinan J."/>
            <person name="Park H.-J."/>
            <person name="Ramirez L."/>
            <person name="Alfaro M."/>
            <person name="Sun H."/>
            <person name="Tritt A."/>
            <person name="Yoshinaga Y."/>
            <person name="Zwiers L.-H."/>
            <person name="Turgeon B."/>
            <person name="Goodwin S."/>
            <person name="Spatafora J."/>
            <person name="Crous P."/>
            <person name="Grigoriev I."/>
        </authorList>
    </citation>
    <scope>NUCLEOTIDE SEQUENCE</scope>
    <source>
        <strain evidence="1">ATCC 200398</strain>
    </source>
</reference>
<name>A0ACB6QPT1_9PLEO</name>
<evidence type="ECO:0000313" key="2">
    <source>
        <dbReference type="Proteomes" id="UP000799755"/>
    </source>
</evidence>
<dbReference type="EMBL" id="MU003515">
    <property type="protein sequence ID" value="KAF2468578.1"/>
    <property type="molecule type" value="Genomic_DNA"/>
</dbReference>
<dbReference type="Proteomes" id="UP000799755">
    <property type="component" value="Unassembled WGS sequence"/>
</dbReference>
<organism evidence="1 2">
    <name type="scientific">Lindgomyces ingoldianus</name>
    <dbReference type="NCBI Taxonomy" id="673940"/>
    <lineage>
        <taxon>Eukaryota</taxon>
        <taxon>Fungi</taxon>
        <taxon>Dikarya</taxon>
        <taxon>Ascomycota</taxon>
        <taxon>Pezizomycotina</taxon>
        <taxon>Dothideomycetes</taxon>
        <taxon>Pleosporomycetidae</taxon>
        <taxon>Pleosporales</taxon>
        <taxon>Lindgomycetaceae</taxon>
        <taxon>Lindgomyces</taxon>
    </lineage>
</organism>
<keyword evidence="2" id="KW-1185">Reference proteome</keyword>